<dbReference type="EMBL" id="JABSTQ010010232">
    <property type="protein sequence ID" value="KAG0422421.1"/>
    <property type="molecule type" value="Genomic_DNA"/>
</dbReference>
<comment type="caution">
    <text evidence="1">The sequence shown here is derived from an EMBL/GenBank/DDBJ whole genome shotgun (WGS) entry which is preliminary data.</text>
</comment>
<organism evidence="1 2">
    <name type="scientific">Ixodes persulcatus</name>
    <name type="common">Taiga tick</name>
    <dbReference type="NCBI Taxonomy" id="34615"/>
    <lineage>
        <taxon>Eukaryota</taxon>
        <taxon>Metazoa</taxon>
        <taxon>Ecdysozoa</taxon>
        <taxon>Arthropoda</taxon>
        <taxon>Chelicerata</taxon>
        <taxon>Arachnida</taxon>
        <taxon>Acari</taxon>
        <taxon>Parasitiformes</taxon>
        <taxon>Ixodida</taxon>
        <taxon>Ixodoidea</taxon>
        <taxon>Ixodidae</taxon>
        <taxon>Ixodinae</taxon>
        <taxon>Ixodes</taxon>
    </lineage>
</organism>
<evidence type="ECO:0000313" key="1">
    <source>
        <dbReference type="EMBL" id="KAG0422421.1"/>
    </source>
</evidence>
<name>A0AC60PN72_IXOPE</name>
<gene>
    <name evidence="1" type="ORF">HPB47_001746</name>
</gene>
<reference evidence="1 2" key="1">
    <citation type="journal article" date="2020" name="Cell">
        <title>Large-Scale Comparative Analyses of Tick Genomes Elucidate Their Genetic Diversity and Vector Capacities.</title>
        <authorList>
            <consortium name="Tick Genome and Microbiome Consortium (TIGMIC)"/>
            <person name="Jia N."/>
            <person name="Wang J."/>
            <person name="Shi W."/>
            <person name="Du L."/>
            <person name="Sun Y."/>
            <person name="Zhan W."/>
            <person name="Jiang J.F."/>
            <person name="Wang Q."/>
            <person name="Zhang B."/>
            <person name="Ji P."/>
            <person name="Bell-Sakyi L."/>
            <person name="Cui X.M."/>
            <person name="Yuan T.T."/>
            <person name="Jiang B.G."/>
            <person name="Yang W.F."/>
            <person name="Lam T.T."/>
            <person name="Chang Q.C."/>
            <person name="Ding S.J."/>
            <person name="Wang X.J."/>
            <person name="Zhu J.G."/>
            <person name="Ruan X.D."/>
            <person name="Zhao L."/>
            <person name="Wei J.T."/>
            <person name="Ye R.Z."/>
            <person name="Que T.C."/>
            <person name="Du C.H."/>
            <person name="Zhou Y.H."/>
            <person name="Cheng J.X."/>
            <person name="Dai P.F."/>
            <person name="Guo W.B."/>
            <person name="Han X.H."/>
            <person name="Huang E.J."/>
            <person name="Li L.F."/>
            <person name="Wei W."/>
            <person name="Gao Y.C."/>
            <person name="Liu J.Z."/>
            <person name="Shao H.Z."/>
            <person name="Wang X."/>
            <person name="Wang C.C."/>
            <person name="Yang T.C."/>
            <person name="Huo Q.B."/>
            <person name="Li W."/>
            <person name="Chen H.Y."/>
            <person name="Chen S.E."/>
            <person name="Zhou L.G."/>
            <person name="Ni X.B."/>
            <person name="Tian J.H."/>
            <person name="Sheng Y."/>
            <person name="Liu T."/>
            <person name="Pan Y.S."/>
            <person name="Xia L.Y."/>
            <person name="Li J."/>
            <person name="Zhao F."/>
            <person name="Cao W.C."/>
        </authorList>
    </citation>
    <scope>NUCLEOTIDE SEQUENCE [LARGE SCALE GENOMIC DNA]</scope>
    <source>
        <strain evidence="1">Iper-2018</strain>
    </source>
</reference>
<accession>A0AC60PN72</accession>
<evidence type="ECO:0000313" key="2">
    <source>
        <dbReference type="Proteomes" id="UP000805193"/>
    </source>
</evidence>
<proteinExistence type="predicted"/>
<protein>
    <submittedName>
        <fullName evidence="1">Uncharacterized protein</fullName>
    </submittedName>
</protein>
<keyword evidence="2" id="KW-1185">Reference proteome</keyword>
<dbReference type="Proteomes" id="UP000805193">
    <property type="component" value="Unassembled WGS sequence"/>
</dbReference>
<sequence>MEQMETLNKEVTLTLREGMNASQLPHQLTVFGCRSLVLVPGRPPLCLRCNRIGHIRRECRTPRCGECRRYGHATSECVITYADKLSQSRGPTDDIVQEHLMDISEVVDATGEVITPTSLTAKTELEISTQQSQSVSPEKTTPNAGPGPVTQGNTIKATKEDWPNSEFPPLNTTPELSLQHLLPRRERPTPYSGAPVKRHAPSTTTTSQSSIAGDSEDKNDERGDVKRKPTTVREHPHSKTPQPDHVGKDGDALPP</sequence>